<dbReference type="InterPro" id="IPR037138">
    <property type="entry name" value="His_deacetylse_dom_sf"/>
</dbReference>
<gene>
    <name evidence="1" type="ORF">MNBD_GAMMA22-1386</name>
</gene>
<dbReference type="EMBL" id="UOFS01000039">
    <property type="protein sequence ID" value="VAW98976.1"/>
    <property type="molecule type" value="Genomic_DNA"/>
</dbReference>
<dbReference type="AlphaFoldDB" id="A0A3B1B1N1"/>
<proteinExistence type="predicted"/>
<dbReference type="Gene3D" id="3.40.800.20">
    <property type="entry name" value="Histone deacetylase domain"/>
    <property type="match status" value="1"/>
</dbReference>
<reference evidence="1" key="1">
    <citation type="submission" date="2018-06" db="EMBL/GenBank/DDBJ databases">
        <authorList>
            <person name="Zhirakovskaya E."/>
        </authorList>
    </citation>
    <scope>NUCLEOTIDE SEQUENCE</scope>
</reference>
<organism evidence="1">
    <name type="scientific">hydrothermal vent metagenome</name>
    <dbReference type="NCBI Taxonomy" id="652676"/>
    <lineage>
        <taxon>unclassified sequences</taxon>
        <taxon>metagenomes</taxon>
        <taxon>ecological metagenomes</taxon>
    </lineage>
</organism>
<accession>A0A3B1B1N1</accession>
<name>A0A3B1B1N1_9ZZZZ</name>
<protein>
    <submittedName>
        <fullName evidence="1">Uncharacterized protein</fullName>
    </submittedName>
</protein>
<sequence length="70" mass="7720">MFLSKLLFHTLDYLKHVQHSISHQHASNSLCKLADELCDGGLVVMGGGCYNRTNIANTWTTVVQSLISNS</sequence>
<evidence type="ECO:0000313" key="1">
    <source>
        <dbReference type="EMBL" id="VAW98976.1"/>
    </source>
</evidence>